<dbReference type="InterPro" id="IPR000157">
    <property type="entry name" value="TIR_dom"/>
</dbReference>
<feature type="domain" description="TIR" evidence="6">
    <location>
        <begin position="688"/>
        <end position="823"/>
    </location>
</feature>
<feature type="chain" id="PRO_5039029573" description="TIR domain-containing protein" evidence="5">
    <location>
        <begin position="20"/>
        <end position="853"/>
    </location>
</feature>
<feature type="signal peptide" evidence="5">
    <location>
        <begin position="1"/>
        <end position="19"/>
    </location>
</feature>
<dbReference type="InterPro" id="IPR003591">
    <property type="entry name" value="Leu-rich_rpt_typical-subtyp"/>
</dbReference>
<dbReference type="InterPro" id="IPR050333">
    <property type="entry name" value="SLRP"/>
</dbReference>
<keyword evidence="8" id="KW-1185">Reference proteome</keyword>
<dbReference type="GO" id="GO:0007165">
    <property type="term" value="P:signal transduction"/>
    <property type="evidence" value="ECO:0007669"/>
    <property type="project" value="InterPro"/>
</dbReference>
<evidence type="ECO:0000259" key="6">
    <source>
        <dbReference type="PROSITE" id="PS50104"/>
    </source>
</evidence>
<protein>
    <recommendedName>
        <fullName evidence="6">TIR domain-containing protein</fullName>
    </recommendedName>
</protein>
<dbReference type="Proteomes" id="UP000828390">
    <property type="component" value="Unassembled WGS sequence"/>
</dbReference>
<dbReference type="SUPFAM" id="SSF52058">
    <property type="entry name" value="L domain-like"/>
    <property type="match status" value="2"/>
</dbReference>
<reference evidence="7" key="2">
    <citation type="submission" date="2020-11" db="EMBL/GenBank/DDBJ databases">
        <authorList>
            <person name="McCartney M.A."/>
            <person name="Auch B."/>
            <person name="Kono T."/>
            <person name="Mallez S."/>
            <person name="Becker A."/>
            <person name="Gohl D.M."/>
            <person name="Silverstein K.A.T."/>
            <person name="Koren S."/>
            <person name="Bechman K.B."/>
            <person name="Herman A."/>
            <person name="Abrahante J.E."/>
            <person name="Garbe J."/>
        </authorList>
    </citation>
    <scope>NUCLEOTIDE SEQUENCE</scope>
    <source>
        <strain evidence="7">Duluth1</strain>
        <tissue evidence="7">Whole animal</tissue>
    </source>
</reference>
<evidence type="ECO:0000256" key="1">
    <source>
        <dbReference type="ARBA" id="ARBA00009634"/>
    </source>
</evidence>
<keyword evidence="4" id="KW-0812">Transmembrane</keyword>
<evidence type="ECO:0000256" key="5">
    <source>
        <dbReference type="SAM" id="SignalP"/>
    </source>
</evidence>
<dbReference type="EMBL" id="JAIWYP010000003">
    <property type="protein sequence ID" value="KAH3849016.1"/>
    <property type="molecule type" value="Genomic_DNA"/>
</dbReference>
<evidence type="ECO:0000256" key="2">
    <source>
        <dbReference type="ARBA" id="ARBA00022614"/>
    </source>
</evidence>
<keyword evidence="5" id="KW-0732">Signal</keyword>
<evidence type="ECO:0000256" key="3">
    <source>
        <dbReference type="ARBA" id="ARBA00022737"/>
    </source>
</evidence>
<dbReference type="InterPro" id="IPR032675">
    <property type="entry name" value="LRR_dom_sf"/>
</dbReference>
<dbReference type="Gene3D" id="3.80.10.10">
    <property type="entry name" value="Ribonuclease Inhibitor"/>
    <property type="match status" value="2"/>
</dbReference>
<dbReference type="PROSITE" id="PS50104">
    <property type="entry name" value="TIR"/>
    <property type="match status" value="1"/>
</dbReference>
<feature type="transmembrane region" description="Helical" evidence="4">
    <location>
        <begin position="629"/>
        <end position="650"/>
    </location>
</feature>
<evidence type="ECO:0000313" key="7">
    <source>
        <dbReference type="EMBL" id="KAH3849016.1"/>
    </source>
</evidence>
<gene>
    <name evidence="7" type="ORF">DPMN_091401</name>
</gene>
<dbReference type="Gene3D" id="3.40.50.10140">
    <property type="entry name" value="Toll/interleukin-1 receptor homology (TIR) domain"/>
    <property type="match status" value="1"/>
</dbReference>
<comment type="caution">
    <text evidence="7">The sequence shown here is derived from an EMBL/GenBank/DDBJ whole genome shotgun (WGS) entry which is preliminary data.</text>
</comment>
<sequence>MYVKLLFLLACCGSPLVAGSHCQAWPKDIKTLPWATETVCFGDLENTTVVCNGYNRDATLDDLVNMPWSVKTLYIYGFNLNLSADIFPTNNTLEKLYICKTVFNKLTNDSFTALHHLEKLEIQQTAMTDKQHIKLFQALAYINVQKINLTLSEIGLTEDTLGNFTFIRTSIYKLNMDFNLISSLNLSLFAGIRNLTILEARNNRIENINGFEVMDNLLSFDVSNNSISERTFNFCNASNHTSLFPMLTYLALSRNRIGEIRDDTMGCLTTLVELKLDYNVLKELNVRSITKMVKLHTLNLRGNWLRDVIAADYNMSLEKIDMSRNEFSPFLPRMCNSSSTRNNIKELNLDYNPIRRMTDNYTACLTQLEKLSLHKTSILELNNNSFEHFSALQFLDLSQMTRGLQRIERAAFNSSTLKYLDLSRNYIQLYSDDMKNIFTFTPEIRNLTLSYNFNGQMKASGLCEILYPLANLEHLRIEHIGLQQFPLEIFNLSMRLISLNVSNNVIRDAGQFDAHVRYYTNISYLSAAKNKLAFLSNQIFPDDVMKSLKVLDIQDNEFSCDCYENSSWLREQITERDGKGFIGNIQLVGWPEHFKCHSPALEKAKGVLFRDFNGDLQICKDPYRFKIKIAYSAMGSIIFVLVVLSTVGYWNRWYLQYFWHNIRKRSKAGTVPESDFFEQSEGQPLLPVKFDGYVLCDSKGLDKHAVTKVIDMFERELNFKLHYEHRDGSLGGSAIDMAFEAMDESKNIVVVVTENLMRDSYCKFLVEIACLSKKKGGKNRWDVVFILMSDINLKSVSKSWCVWLTRYTSADWTEETDSIQRKLLETKISSVFGGPIPQNFLRRRHVHDQNENG</sequence>
<dbReference type="SMART" id="SM00369">
    <property type="entry name" value="LRR_TYP"/>
    <property type="match status" value="5"/>
</dbReference>
<keyword evidence="4" id="KW-0472">Membrane</keyword>
<dbReference type="InterPro" id="IPR035897">
    <property type="entry name" value="Toll_tir_struct_dom_sf"/>
</dbReference>
<dbReference type="SUPFAM" id="SSF52200">
    <property type="entry name" value="Toll/Interleukin receptor TIR domain"/>
    <property type="match status" value="1"/>
</dbReference>
<dbReference type="InterPro" id="IPR001611">
    <property type="entry name" value="Leu-rich_rpt"/>
</dbReference>
<keyword evidence="3" id="KW-0677">Repeat</keyword>
<dbReference type="PANTHER" id="PTHR45712">
    <property type="entry name" value="AGAP008170-PA"/>
    <property type="match status" value="1"/>
</dbReference>
<dbReference type="OrthoDB" id="6122686at2759"/>
<keyword evidence="4" id="KW-1133">Transmembrane helix</keyword>
<comment type="similarity">
    <text evidence="1">Belongs to the Toll-like receptor family.</text>
</comment>
<evidence type="ECO:0000313" key="8">
    <source>
        <dbReference type="Proteomes" id="UP000828390"/>
    </source>
</evidence>
<keyword evidence="2" id="KW-0433">Leucine-rich repeat</keyword>
<accession>A0A9D4QZ37</accession>
<dbReference type="Pfam" id="PF13855">
    <property type="entry name" value="LRR_8"/>
    <property type="match status" value="1"/>
</dbReference>
<organism evidence="7 8">
    <name type="scientific">Dreissena polymorpha</name>
    <name type="common">Zebra mussel</name>
    <name type="synonym">Mytilus polymorpha</name>
    <dbReference type="NCBI Taxonomy" id="45954"/>
    <lineage>
        <taxon>Eukaryota</taxon>
        <taxon>Metazoa</taxon>
        <taxon>Spiralia</taxon>
        <taxon>Lophotrochozoa</taxon>
        <taxon>Mollusca</taxon>
        <taxon>Bivalvia</taxon>
        <taxon>Autobranchia</taxon>
        <taxon>Heteroconchia</taxon>
        <taxon>Euheterodonta</taxon>
        <taxon>Imparidentia</taxon>
        <taxon>Neoheterodontei</taxon>
        <taxon>Myida</taxon>
        <taxon>Dreissenoidea</taxon>
        <taxon>Dreissenidae</taxon>
        <taxon>Dreissena</taxon>
    </lineage>
</organism>
<evidence type="ECO:0000256" key="4">
    <source>
        <dbReference type="SAM" id="Phobius"/>
    </source>
</evidence>
<dbReference type="AlphaFoldDB" id="A0A9D4QZ37"/>
<dbReference type="PANTHER" id="PTHR45712:SF22">
    <property type="entry name" value="INSULIN-LIKE GROWTH FACTOR-BINDING PROTEIN COMPLEX ACID LABILE SUBUNIT"/>
    <property type="match status" value="1"/>
</dbReference>
<name>A0A9D4QZ37_DREPO</name>
<reference evidence="7" key="1">
    <citation type="journal article" date="2019" name="bioRxiv">
        <title>The Genome of the Zebra Mussel, Dreissena polymorpha: A Resource for Invasive Species Research.</title>
        <authorList>
            <person name="McCartney M.A."/>
            <person name="Auch B."/>
            <person name="Kono T."/>
            <person name="Mallez S."/>
            <person name="Zhang Y."/>
            <person name="Obille A."/>
            <person name="Becker A."/>
            <person name="Abrahante J.E."/>
            <person name="Garbe J."/>
            <person name="Badalamenti J.P."/>
            <person name="Herman A."/>
            <person name="Mangelson H."/>
            <person name="Liachko I."/>
            <person name="Sullivan S."/>
            <person name="Sone E.D."/>
            <person name="Koren S."/>
            <person name="Silverstein K.A.T."/>
            <person name="Beckman K.B."/>
            <person name="Gohl D.M."/>
        </authorList>
    </citation>
    <scope>NUCLEOTIDE SEQUENCE</scope>
    <source>
        <strain evidence="7">Duluth1</strain>
        <tissue evidence="7">Whole animal</tissue>
    </source>
</reference>
<proteinExistence type="inferred from homology"/>